<protein>
    <submittedName>
        <fullName evidence="2">Uncharacterized protein</fullName>
    </submittedName>
</protein>
<proteinExistence type="predicted"/>
<reference evidence="2 3" key="1">
    <citation type="journal article" date="2014" name="Proc. Natl. Acad. Sci. U.S.A.">
        <title>Molecular dissection of the evolution of carbapenem-resistant multilocus sequence type 258 Klebsiella pneumoniae.</title>
        <authorList>
            <person name="Deleo F.R."/>
            <person name="Chen L."/>
            <person name="Porcella S.F."/>
            <person name="Martens C.A."/>
            <person name="Kobayashi S.D."/>
            <person name="Porter A.R."/>
            <person name="Chavda K.D."/>
            <person name="Jacobs M.R."/>
            <person name="Mathema B."/>
            <person name="Olsen R.J."/>
            <person name="Bonomo R.A."/>
            <person name="Musser J.M."/>
            <person name="Kreiswirth B.N."/>
        </authorList>
    </citation>
    <scope>NUCLEOTIDE SEQUENCE [LARGE SCALE GENOMIC DNA]</scope>
    <source>
        <strain evidence="2">30684/NJST258_2</strain>
    </source>
</reference>
<accession>W8V279</accession>
<dbReference type="HOGENOM" id="CLU_3234886_0_0_6"/>
<feature type="region of interest" description="Disordered" evidence="1">
    <location>
        <begin position="23"/>
        <end position="43"/>
    </location>
</feature>
<name>W8V279_KLEPN</name>
<dbReference type="KEGG" id="kps:KPNJ2_03527"/>
<dbReference type="AlphaFoldDB" id="W8V279"/>
<dbReference type="Proteomes" id="UP000019586">
    <property type="component" value="Chromosome"/>
</dbReference>
<organism evidence="2 3">
    <name type="scientific">Klebsiella pneumoniae 30684/NJST258_2</name>
    <dbReference type="NCBI Taxonomy" id="1420013"/>
    <lineage>
        <taxon>Bacteria</taxon>
        <taxon>Pseudomonadati</taxon>
        <taxon>Pseudomonadota</taxon>
        <taxon>Gammaproteobacteria</taxon>
        <taxon>Enterobacterales</taxon>
        <taxon>Enterobacteriaceae</taxon>
        <taxon>Klebsiella/Raoultella group</taxon>
        <taxon>Klebsiella</taxon>
        <taxon>Klebsiella pneumoniae complex</taxon>
    </lineage>
</organism>
<sequence length="43" mass="5195">MIFVQEKKTEIPVWQAFREKDHKKRCTFPSGKKNSRNNPNFTQ</sequence>
<evidence type="ECO:0000313" key="3">
    <source>
        <dbReference type="Proteomes" id="UP000019586"/>
    </source>
</evidence>
<evidence type="ECO:0000313" key="2">
    <source>
        <dbReference type="EMBL" id="AHM80307.1"/>
    </source>
</evidence>
<gene>
    <name evidence="2" type="ORF">KPNJ2_03527</name>
</gene>
<evidence type="ECO:0000256" key="1">
    <source>
        <dbReference type="SAM" id="MobiDB-lite"/>
    </source>
</evidence>
<dbReference type="EMBL" id="CP006918">
    <property type="protein sequence ID" value="AHM80307.1"/>
    <property type="molecule type" value="Genomic_DNA"/>
</dbReference>